<keyword evidence="7" id="KW-1133">Transmembrane helix</keyword>
<dbReference type="InterPro" id="IPR043502">
    <property type="entry name" value="DNA/RNA_pol_sf"/>
</dbReference>
<keyword evidence="2" id="KW-0548">Nucleotidyltransferase</keyword>
<dbReference type="Pfam" id="PF24626">
    <property type="entry name" value="SH3_Tf2-1"/>
    <property type="match status" value="1"/>
</dbReference>
<reference evidence="11" key="1">
    <citation type="submission" date="2023-08" db="EMBL/GenBank/DDBJ databases">
        <title>A de novo genome assembly of Solanum verrucosum Schlechtendal, a Mexican diploid species geographically isolated from the other diploid A-genome species in potato relatives.</title>
        <authorList>
            <person name="Hosaka K."/>
        </authorList>
    </citation>
    <scope>NUCLEOTIDE SEQUENCE</scope>
    <source>
        <tissue evidence="11">Young leaves</tissue>
    </source>
</reference>
<evidence type="ECO:0008006" key="13">
    <source>
        <dbReference type="Google" id="ProtNLM"/>
    </source>
</evidence>
<keyword evidence="7" id="KW-0812">Transmembrane</keyword>
<dbReference type="SUPFAM" id="SSF56672">
    <property type="entry name" value="DNA/RNA polymerases"/>
    <property type="match status" value="1"/>
</dbReference>
<dbReference type="PANTHER" id="PTHR24559:SF444">
    <property type="entry name" value="REVERSE TRANSCRIPTASE DOMAIN-CONTAINING PROTEIN"/>
    <property type="match status" value="1"/>
</dbReference>
<accession>A0AAF1A062</accession>
<evidence type="ECO:0000259" key="8">
    <source>
        <dbReference type="Pfam" id="PF17917"/>
    </source>
</evidence>
<evidence type="ECO:0000256" key="6">
    <source>
        <dbReference type="ARBA" id="ARBA00022918"/>
    </source>
</evidence>
<dbReference type="CDD" id="cd01647">
    <property type="entry name" value="RT_LTR"/>
    <property type="match status" value="1"/>
</dbReference>
<dbReference type="Gene3D" id="3.30.70.270">
    <property type="match status" value="2"/>
</dbReference>
<dbReference type="Pfam" id="PF17921">
    <property type="entry name" value="Integrase_H2C2"/>
    <property type="match status" value="1"/>
</dbReference>
<evidence type="ECO:0000313" key="12">
    <source>
        <dbReference type="Proteomes" id="UP001234989"/>
    </source>
</evidence>
<dbReference type="AlphaFoldDB" id="A0AAF1A062"/>
<feature type="domain" description="Reverse transcriptase RNase H-like" evidence="8">
    <location>
        <begin position="199"/>
        <end position="241"/>
    </location>
</feature>
<dbReference type="InterPro" id="IPR041588">
    <property type="entry name" value="Integrase_H2C2"/>
</dbReference>
<keyword evidence="4" id="KW-0255">Endonuclease</keyword>
<protein>
    <recommendedName>
        <fullName evidence="13">Polyprotein</fullName>
    </recommendedName>
</protein>
<keyword evidence="5" id="KW-0378">Hydrolase</keyword>
<feature type="domain" description="Integrase zinc-binding" evidence="9">
    <location>
        <begin position="349"/>
        <end position="397"/>
    </location>
</feature>
<dbReference type="GO" id="GO:0016787">
    <property type="term" value="F:hydrolase activity"/>
    <property type="evidence" value="ECO:0007669"/>
    <property type="project" value="UniProtKB-KW"/>
</dbReference>
<evidence type="ECO:0000259" key="9">
    <source>
        <dbReference type="Pfam" id="PF17921"/>
    </source>
</evidence>
<evidence type="ECO:0000256" key="2">
    <source>
        <dbReference type="ARBA" id="ARBA00022695"/>
    </source>
</evidence>
<evidence type="ECO:0000313" key="11">
    <source>
        <dbReference type="EMBL" id="WMV55159.1"/>
    </source>
</evidence>
<organism evidence="11 12">
    <name type="scientific">Solanum verrucosum</name>
    <dbReference type="NCBI Taxonomy" id="315347"/>
    <lineage>
        <taxon>Eukaryota</taxon>
        <taxon>Viridiplantae</taxon>
        <taxon>Streptophyta</taxon>
        <taxon>Embryophyta</taxon>
        <taxon>Tracheophyta</taxon>
        <taxon>Spermatophyta</taxon>
        <taxon>Magnoliopsida</taxon>
        <taxon>eudicotyledons</taxon>
        <taxon>Gunneridae</taxon>
        <taxon>Pentapetalae</taxon>
        <taxon>asterids</taxon>
        <taxon>lamiids</taxon>
        <taxon>Solanales</taxon>
        <taxon>Solanaceae</taxon>
        <taxon>Solanoideae</taxon>
        <taxon>Solaneae</taxon>
        <taxon>Solanum</taxon>
    </lineage>
</organism>
<keyword evidence="12" id="KW-1185">Reference proteome</keyword>
<evidence type="ECO:0000256" key="7">
    <source>
        <dbReference type="SAM" id="Phobius"/>
    </source>
</evidence>
<sequence length="430" mass="50265">MDISHLMIHAQQIEEENARESKRAWTSDDDFSHSQFGGHSEGLFVASLEGQGWDIDFETPTLQSVSIVNEFSEVFPDDLPGIPSEREIELVTISDKYLISRIDDLMDQLQGASYFSKIDLQSGYHQFRVKESDIPKMDFRTQYGHHEFLIYSRCEDEHVKHLSIVLIIFMDRKLYAKFIKWKFWLRFVAFLGHIVSGEVVFALMIWRHYLYGIHVDVFTNHKGLIYVFTQNDLNLRQRRWCGCHNGSELSSVSNIKAKKYLDPVLVKLNKSISYKSIKAFSQEEDGVLRYQGPELVHEAMEKGLMRFEKKGNLSPRYVGPYQILRCIGKVAFEFELPNDLTLVHLLLPQEAYDSRDSIHPGTLKMYRDMTQQNWWAGMRRDIVDYVSRCLSCQQLKAEHLRLGGEFQILPISEWKWEVFLRLLEVLTTFG</sequence>
<evidence type="ECO:0000256" key="5">
    <source>
        <dbReference type="ARBA" id="ARBA00022801"/>
    </source>
</evidence>
<proteinExistence type="predicted"/>
<keyword evidence="3" id="KW-0540">Nuclease</keyword>
<dbReference type="GO" id="GO:0004519">
    <property type="term" value="F:endonuclease activity"/>
    <property type="evidence" value="ECO:0007669"/>
    <property type="project" value="UniProtKB-KW"/>
</dbReference>
<dbReference type="Gene3D" id="3.10.10.10">
    <property type="entry name" value="HIV Type 1 Reverse Transcriptase, subunit A, domain 1"/>
    <property type="match status" value="1"/>
</dbReference>
<dbReference type="PANTHER" id="PTHR24559">
    <property type="entry name" value="TRANSPOSON TY3-I GAG-POL POLYPROTEIN"/>
    <property type="match status" value="1"/>
</dbReference>
<dbReference type="GO" id="GO:0003964">
    <property type="term" value="F:RNA-directed DNA polymerase activity"/>
    <property type="evidence" value="ECO:0007669"/>
    <property type="project" value="UniProtKB-KW"/>
</dbReference>
<evidence type="ECO:0000256" key="1">
    <source>
        <dbReference type="ARBA" id="ARBA00022679"/>
    </source>
</evidence>
<dbReference type="Pfam" id="PF17917">
    <property type="entry name" value="RT_RNaseH"/>
    <property type="match status" value="1"/>
</dbReference>
<keyword evidence="7" id="KW-0472">Membrane</keyword>
<name>A0AAF1A062_SOLVR</name>
<dbReference type="Gene3D" id="1.10.340.70">
    <property type="match status" value="1"/>
</dbReference>
<gene>
    <name evidence="11" type="ORF">MTR67_048544</name>
</gene>
<evidence type="ECO:0000259" key="10">
    <source>
        <dbReference type="Pfam" id="PF24626"/>
    </source>
</evidence>
<dbReference type="Proteomes" id="UP001234989">
    <property type="component" value="Chromosome 11"/>
</dbReference>
<dbReference type="InterPro" id="IPR056924">
    <property type="entry name" value="SH3_Tf2-1"/>
</dbReference>
<keyword evidence="1" id="KW-0808">Transferase</keyword>
<keyword evidence="6" id="KW-0695">RNA-directed DNA polymerase</keyword>
<dbReference type="EMBL" id="CP133622">
    <property type="protein sequence ID" value="WMV55159.1"/>
    <property type="molecule type" value="Genomic_DNA"/>
</dbReference>
<dbReference type="InterPro" id="IPR053134">
    <property type="entry name" value="RNA-dir_DNA_polymerase"/>
</dbReference>
<dbReference type="InterPro" id="IPR043128">
    <property type="entry name" value="Rev_trsase/Diguanyl_cyclase"/>
</dbReference>
<evidence type="ECO:0000256" key="3">
    <source>
        <dbReference type="ARBA" id="ARBA00022722"/>
    </source>
</evidence>
<feature type="transmembrane region" description="Helical" evidence="7">
    <location>
        <begin position="183"/>
        <end position="206"/>
    </location>
</feature>
<evidence type="ECO:0000256" key="4">
    <source>
        <dbReference type="ARBA" id="ARBA00022759"/>
    </source>
</evidence>
<dbReference type="InterPro" id="IPR041373">
    <property type="entry name" value="RT_RNaseH"/>
</dbReference>
<feature type="domain" description="Tf2-1-like SH3-like" evidence="10">
    <location>
        <begin position="305"/>
        <end position="343"/>
    </location>
</feature>